<evidence type="ECO:0000313" key="3">
    <source>
        <dbReference type="Proteomes" id="UP000011866"/>
    </source>
</evidence>
<evidence type="ECO:0000256" key="1">
    <source>
        <dbReference type="SAM" id="SignalP"/>
    </source>
</evidence>
<dbReference type="KEGG" id="tol:TOL_2479"/>
<feature type="signal peptide" evidence="1">
    <location>
        <begin position="1"/>
        <end position="16"/>
    </location>
</feature>
<name>M5DUF3_9GAMM</name>
<proteinExistence type="predicted"/>
<keyword evidence="1" id="KW-0732">Signal</keyword>
<dbReference type="GeneID" id="79177270"/>
<dbReference type="HOGENOM" id="CLU_2604862_0_0_6"/>
<reference evidence="2 3" key="1">
    <citation type="journal article" date="2013" name="Genome Announc.">
        <title>Genome Sequence of Thalassolituus oleivorans MIL-1 (DSM 14913T).</title>
        <authorList>
            <person name="Golyshin P.N."/>
            <person name="Werner J."/>
            <person name="Chernikova T.N."/>
            <person name="Tran H."/>
            <person name="Ferrer M."/>
            <person name="Yakimov M.M."/>
            <person name="Teeling H."/>
            <person name="Golyshina O.V."/>
        </authorList>
    </citation>
    <scope>NUCLEOTIDE SEQUENCE [LARGE SCALE GENOMIC DNA]</scope>
    <source>
        <strain evidence="2 3">MIL-1</strain>
    </source>
</reference>
<protein>
    <submittedName>
        <fullName evidence="2">Uncharacterized protein</fullName>
    </submittedName>
</protein>
<organism evidence="2 3">
    <name type="scientific">Thalassolituus oleivorans MIL-1</name>
    <dbReference type="NCBI Taxonomy" id="1298593"/>
    <lineage>
        <taxon>Bacteria</taxon>
        <taxon>Pseudomonadati</taxon>
        <taxon>Pseudomonadota</taxon>
        <taxon>Gammaproteobacteria</taxon>
        <taxon>Oceanospirillales</taxon>
        <taxon>Oceanospirillaceae</taxon>
        <taxon>Thalassolituus</taxon>
    </lineage>
</organism>
<gene>
    <name evidence="2" type="ORF">TOL_2479</name>
</gene>
<keyword evidence="3" id="KW-1185">Reference proteome</keyword>
<feature type="chain" id="PRO_5004065577" evidence="1">
    <location>
        <begin position="17"/>
        <end position="79"/>
    </location>
</feature>
<dbReference type="STRING" id="187493.CN03_05900"/>
<dbReference type="Proteomes" id="UP000011866">
    <property type="component" value="Chromosome"/>
</dbReference>
<dbReference type="AlphaFoldDB" id="M5DUF3"/>
<sequence>MKLLMLMVFAAVIATAAGQPQALERSGDTAQLIRNATFMERTPEFTDLYIIHTHDKGRQIVIYCNASYCYKQIGHTVMV</sequence>
<dbReference type="RefSeq" id="WP_015487596.1">
    <property type="nucleotide sequence ID" value="NC_020888.1"/>
</dbReference>
<evidence type="ECO:0000313" key="2">
    <source>
        <dbReference type="EMBL" id="CCU72878.1"/>
    </source>
</evidence>
<accession>M5DUF3</accession>
<dbReference type="EMBL" id="HF680312">
    <property type="protein sequence ID" value="CCU72878.1"/>
    <property type="molecule type" value="Genomic_DNA"/>
</dbReference>